<comment type="catalytic activity">
    <reaction evidence="5 6">
        <text>Exonucleolytic cleavage in either 5'- to 3'- or 3'- to 5'-direction to yield nucleoside 5'-phosphates.</text>
        <dbReference type="EC" id="3.1.11.6"/>
    </reaction>
</comment>
<sequence length="460" mass="51444">MSEQLVVPVSALVTRIKTCLQQNLRLDGVWIQGEISNLTRHRSGHYYFSIKDAASELTCVMFRSYVQKMNFRLEEGMSVLASGDVNVYEQRGSLQFYVRALKPDGVGELYLELERRKKKLEAEGIFSLNKRPKPRGIQKIGIITAKEGAALQDVRRTIASRWPMAELFLFPATVQGKQAPASILKALDQADDAGLDAILLVRGGGSFEDLFCFNDENIARRLAHMKTYTVTGVGHEVDTTLADFAADQRTATPTAAAQWITPDQKEVWQWFEQKRVQLIQSMNARMDQAAARLLQYQSNPYLADPLSWAQKKELELAAVSTRLKSAQASFAAAQQNRLASLRLQLNRQSPQARIQVELVRLGQLDQMLGQSMQEFARGQRDRLCRNASLLDAYSPLKVLSRGYALVSAEGQLVHSTADIQAGALVDVRLHDGTLEAQVLKTNQGRSVTGKNDRHDVQEEQ</sequence>
<protein>
    <recommendedName>
        <fullName evidence="5">Exodeoxyribonuclease 7 large subunit</fullName>
        <ecNumber evidence="5">3.1.11.6</ecNumber>
    </recommendedName>
    <alternativeName>
        <fullName evidence="5">Exodeoxyribonuclease VII large subunit</fullName>
        <shortName evidence="5">Exonuclease VII large subunit</shortName>
    </alternativeName>
</protein>
<comment type="subcellular location">
    <subcellularLocation>
        <location evidence="5 6">Cytoplasm</location>
    </subcellularLocation>
</comment>
<dbReference type="EMBL" id="CP011391">
    <property type="protein sequence ID" value="AMK54370.1"/>
    <property type="molecule type" value="Genomic_DNA"/>
</dbReference>
<keyword evidence="4 5" id="KW-0269">Exonuclease</keyword>
<evidence type="ECO:0000259" key="8">
    <source>
        <dbReference type="Pfam" id="PF13742"/>
    </source>
</evidence>
<accession>A0A140DUP3</accession>
<evidence type="ECO:0000256" key="6">
    <source>
        <dbReference type="RuleBase" id="RU004355"/>
    </source>
</evidence>
<organism evidence="9 10">
    <name type="scientific">Faecalibaculum rodentium</name>
    <dbReference type="NCBI Taxonomy" id="1702221"/>
    <lineage>
        <taxon>Bacteria</taxon>
        <taxon>Bacillati</taxon>
        <taxon>Bacillota</taxon>
        <taxon>Erysipelotrichia</taxon>
        <taxon>Erysipelotrichales</taxon>
        <taxon>Erysipelotrichaceae</taxon>
        <taxon>Faecalibaculum</taxon>
    </lineage>
</organism>
<dbReference type="HAMAP" id="MF_00378">
    <property type="entry name" value="Exonuc_7_L"/>
    <property type="match status" value="1"/>
</dbReference>
<dbReference type="Pfam" id="PF13742">
    <property type="entry name" value="tRNA_anti_2"/>
    <property type="match status" value="1"/>
</dbReference>
<evidence type="ECO:0000259" key="7">
    <source>
        <dbReference type="Pfam" id="PF02601"/>
    </source>
</evidence>
<dbReference type="AlphaFoldDB" id="A0A140DUP3"/>
<dbReference type="GO" id="GO:0005737">
    <property type="term" value="C:cytoplasm"/>
    <property type="evidence" value="ECO:0007669"/>
    <property type="project" value="UniProtKB-SubCell"/>
</dbReference>
<dbReference type="RefSeq" id="WP_067556623.1">
    <property type="nucleotide sequence ID" value="NZ_CANASY010000005.1"/>
</dbReference>
<evidence type="ECO:0000313" key="10">
    <source>
        <dbReference type="Proteomes" id="UP000069771"/>
    </source>
</evidence>
<comment type="function">
    <text evidence="5">Bidirectionally degrades single-stranded DNA into large acid-insoluble oligonucleotides, which are then degraded further into small acid-soluble oligonucleotides.</text>
</comment>
<dbReference type="CDD" id="cd04489">
    <property type="entry name" value="ExoVII_LU_OBF"/>
    <property type="match status" value="1"/>
</dbReference>
<feature type="domain" description="Exonuclease VII large subunit C-terminal" evidence="7">
    <location>
        <begin position="129"/>
        <end position="437"/>
    </location>
</feature>
<dbReference type="NCBIfam" id="TIGR00237">
    <property type="entry name" value="xseA"/>
    <property type="match status" value="1"/>
</dbReference>
<dbReference type="KEGG" id="fro:AALO17_12360"/>
<name>A0A140DUP3_9FIRM</name>
<dbReference type="Pfam" id="PF02601">
    <property type="entry name" value="Exonuc_VII_L"/>
    <property type="match status" value="1"/>
</dbReference>
<dbReference type="OrthoDB" id="9802795at2"/>
<dbReference type="PANTHER" id="PTHR30008:SF0">
    <property type="entry name" value="EXODEOXYRIBONUCLEASE 7 LARGE SUBUNIT"/>
    <property type="match status" value="1"/>
</dbReference>
<dbReference type="InterPro" id="IPR025824">
    <property type="entry name" value="OB-fold_nuc-bd_dom"/>
</dbReference>
<evidence type="ECO:0000256" key="1">
    <source>
        <dbReference type="ARBA" id="ARBA00022490"/>
    </source>
</evidence>
<dbReference type="STRING" id="1702221.AALO17_12360"/>
<evidence type="ECO:0000256" key="2">
    <source>
        <dbReference type="ARBA" id="ARBA00022722"/>
    </source>
</evidence>
<dbReference type="GO" id="GO:0008855">
    <property type="term" value="F:exodeoxyribonuclease VII activity"/>
    <property type="evidence" value="ECO:0007669"/>
    <property type="project" value="UniProtKB-UniRule"/>
</dbReference>
<dbReference type="GO" id="GO:0003676">
    <property type="term" value="F:nucleic acid binding"/>
    <property type="evidence" value="ECO:0007669"/>
    <property type="project" value="InterPro"/>
</dbReference>
<dbReference type="EC" id="3.1.11.6" evidence="5"/>
<dbReference type="GO" id="GO:0009318">
    <property type="term" value="C:exodeoxyribonuclease VII complex"/>
    <property type="evidence" value="ECO:0007669"/>
    <property type="project" value="UniProtKB-UniRule"/>
</dbReference>
<dbReference type="PANTHER" id="PTHR30008">
    <property type="entry name" value="EXODEOXYRIBONUCLEASE 7 LARGE SUBUNIT"/>
    <property type="match status" value="1"/>
</dbReference>
<keyword evidence="1 5" id="KW-0963">Cytoplasm</keyword>
<evidence type="ECO:0000256" key="4">
    <source>
        <dbReference type="ARBA" id="ARBA00022839"/>
    </source>
</evidence>
<comment type="similarity">
    <text evidence="5 6">Belongs to the XseA family.</text>
</comment>
<dbReference type="GeneID" id="78477967"/>
<dbReference type="PATRIC" id="fig|1702221.3.peg.1190"/>
<keyword evidence="2 5" id="KW-0540">Nuclease</keyword>
<dbReference type="GO" id="GO:0006308">
    <property type="term" value="P:DNA catabolic process"/>
    <property type="evidence" value="ECO:0007669"/>
    <property type="project" value="UniProtKB-UniRule"/>
</dbReference>
<proteinExistence type="inferred from homology"/>
<feature type="domain" description="OB-fold nucleic acid binding" evidence="8">
    <location>
        <begin position="8"/>
        <end position="101"/>
    </location>
</feature>
<comment type="subunit">
    <text evidence="5">Heterooligomer composed of large and small subunits.</text>
</comment>
<evidence type="ECO:0000256" key="3">
    <source>
        <dbReference type="ARBA" id="ARBA00022801"/>
    </source>
</evidence>
<evidence type="ECO:0000256" key="5">
    <source>
        <dbReference type="HAMAP-Rule" id="MF_00378"/>
    </source>
</evidence>
<keyword evidence="10" id="KW-1185">Reference proteome</keyword>
<dbReference type="InterPro" id="IPR020579">
    <property type="entry name" value="Exonuc_VII_lsu_C"/>
</dbReference>
<dbReference type="Proteomes" id="UP000069771">
    <property type="component" value="Chromosome"/>
</dbReference>
<evidence type="ECO:0000313" key="9">
    <source>
        <dbReference type="EMBL" id="AMK54370.1"/>
    </source>
</evidence>
<dbReference type="InterPro" id="IPR003753">
    <property type="entry name" value="Exonuc_VII_L"/>
</dbReference>
<keyword evidence="3 5" id="KW-0378">Hydrolase</keyword>
<gene>
    <name evidence="5" type="primary">xseA</name>
    <name evidence="9" type="ORF">AALO17_12360</name>
</gene>
<reference evidence="9 10" key="1">
    <citation type="journal article" date="2016" name="Gut Pathog.">
        <title>Whole genome sequencing of "Faecalibaculum rodentium" ALO17, isolated from C57BL/6J laboratory mouse feces.</title>
        <authorList>
            <person name="Lim S."/>
            <person name="Chang D.H."/>
            <person name="Ahn S."/>
            <person name="Kim B.C."/>
        </authorList>
    </citation>
    <scope>NUCLEOTIDE SEQUENCE [LARGE SCALE GENOMIC DNA]</scope>
    <source>
        <strain evidence="9 10">Alo17</strain>
    </source>
</reference>